<gene>
    <name evidence="3" type="ORF">BDN71DRAFT_1449899</name>
</gene>
<evidence type="ECO:0000256" key="1">
    <source>
        <dbReference type="SAM" id="MobiDB-lite"/>
    </source>
</evidence>
<proteinExistence type="predicted"/>
<evidence type="ECO:0000259" key="2">
    <source>
        <dbReference type="Pfam" id="PF13391"/>
    </source>
</evidence>
<dbReference type="Proteomes" id="UP000807025">
    <property type="component" value="Unassembled WGS sequence"/>
</dbReference>
<dbReference type="Pfam" id="PF13391">
    <property type="entry name" value="HNH_2"/>
    <property type="match status" value="1"/>
</dbReference>
<feature type="region of interest" description="Disordered" evidence="1">
    <location>
        <begin position="293"/>
        <end position="328"/>
    </location>
</feature>
<organism evidence="3 4">
    <name type="scientific">Pleurotus eryngii</name>
    <name type="common">Boletus of the steppes</name>
    <dbReference type="NCBI Taxonomy" id="5323"/>
    <lineage>
        <taxon>Eukaryota</taxon>
        <taxon>Fungi</taxon>
        <taxon>Dikarya</taxon>
        <taxon>Basidiomycota</taxon>
        <taxon>Agaricomycotina</taxon>
        <taxon>Agaricomycetes</taxon>
        <taxon>Agaricomycetidae</taxon>
        <taxon>Agaricales</taxon>
        <taxon>Pleurotineae</taxon>
        <taxon>Pleurotaceae</taxon>
        <taxon>Pleurotus</taxon>
    </lineage>
</organism>
<feature type="region of interest" description="Disordered" evidence="1">
    <location>
        <begin position="243"/>
        <end position="274"/>
    </location>
</feature>
<evidence type="ECO:0000313" key="3">
    <source>
        <dbReference type="EMBL" id="KAF9493674.1"/>
    </source>
</evidence>
<comment type="caution">
    <text evidence="3">The sequence shown here is derived from an EMBL/GenBank/DDBJ whole genome shotgun (WGS) entry which is preliminary data.</text>
</comment>
<protein>
    <recommendedName>
        <fullName evidence="2">HNH nuclease domain-containing protein</fullName>
    </recommendedName>
</protein>
<dbReference type="InterPro" id="IPR003615">
    <property type="entry name" value="HNH_nuc"/>
</dbReference>
<name>A0A9P6DE65_PLEER</name>
<dbReference type="OrthoDB" id="3269637at2759"/>
<sequence>MDDSVMDGDSYIFVPDGDIEFIDPETRNHAIHSNASSVRTASREQIVEYYGGCPFSQLFPGLCNVCHLVPRSKGAQYLETILHGTGRQDIDIDDPGNLVLASANHHTAFDRYALGFLKTPNTYLDTTDVHIDAHIRSDTYCVTTHAFVEGCESLHNQRSDLAHGSGSPSYIPFQSSPVASQSSDDVTPSVHLWSDSVPGRESPEPKPLDFLLHITYVSNIISAFGKASGESFDPFIARRRPLLYNHGDKQKPADEEAKARRRDRRHHEEEEGQSSLDMILGLHLFFRGSSIAEEEKRQKEMEERAKLEAQESSKRAVKAWLSDKANTA</sequence>
<evidence type="ECO:0000313" key="4">
    <source>
        <dbReference type="Proteomes" id="UP000807025"/>
    </source>
</evidence>
<dbReference type="AlphaFoldDB" id="A0A9P6DE65"/>
<feature type="domain" description="HNH nuclease" evidence="2">
    <location>
        <begin position="53"/>
        <end position="116"/>
    </location>
</feature>
<feature type="compositionally biased region" description="Polar residues" evidence="1">
    <location>
        <begin position="166"/>
        <end position="186"/>
    </location>
</feature>
<feature type="compositionally biased region" description="Basic and acidic residues" evidence="1">
    <location>
        <begin position="246"/>
        <end position="258"/>
    </location>
</feature>
<dbReference type="EMBL" id="MU154582">
    <property type="protein sequence ID" value="KAF9493674.1"/>
    <property type="molecule type" value="Genomic_DNA"/>
</dbReference>
<feature type="compositionally biased region" description="Basic and acidic residues" evidence="1">
    <location>
        <begin position="293"/>
        <end position="314"/>
    </location>
</feature>
<keyword evidence="4" id="KW-1185">Reference proteome</keyword>
<reference evidence="3" key="1">
    <citation type="submission" date="2020-11" db="EMBL/GenBank/DDBJ databases">
        <authorList>
            <consortium name="DOE Joint Genome Institute"/>
            <person name="Ahrendt S."/>
            <person name="Riley R."/>
            <person name="Andreopoulos W."/>
            <person name="Labutti K."/>
            <person name="Pangilinan J."/>
            <person name="Ruiz-Duenas F.J."/>
            <person name="Barrasa J.M."/>
            <person name="Sanchez-Garcia M."/>
            <person name="Camarero S."/>
            <person name="Miyauchi S."/>
            <person name="Serrano A."/>
            <person name="Linde D."/>
            <person name="Babiker R."/>
            <person name="Drula E."/>
            <person name="Ayuso-Fernandez I."/>
            <person name="Pacheco R."/>
            <person name="Padilla G."/>
            <person name="Ferreira P."/>
            <person name="Barriuso J."/>
            <person name="Kellner H."/>
            <person name="Castanera R."/>
            <person name="Alfaro M."/>
            <person name="Ramirez L."/>
            <person name="Pisabarro A.G."/>
            <person name="Kuo A."/>
            <person name="Tritt A."/>
            <person name="Lipzen A."/>
            <person name="He G."/>
            <person name="Yan M."/>
            <person name="Ng V."/>
            <person name="Cullen D."/>
            <person name="Martin F."/>
            <person name="Rosso M.-N."/>
            <person name="Henrissat B."/>
            <person name="Hibbett D."/>
            <person name="Martinez A.T."/>
            <person name="Grigoriev I.V."/>
        </authorList>
    </citation>
    <scope>NUCLEOTIDE SEQUENCE</scope>
    <source>
        <strain evidence="3">ATCC 90797</strain>
    </source>
</reference>
<feature type="region of interest" description="Disordered" evidence="1">
    <location>
        <begin position="159"/>
        <end position="203"/>
    </location>
</feature>
<accession>A0A9P6DE65</accession>